<protein>
    <submittedName>
        <fullName evidence="1">Uncharacterized protein</fullName>
    </submittedName>
</protein>
<reference evidence="1 2" key="1">
    <citation type="journal article" date="2020" name="IScience">
        <title>Genome Sequencing of the Endangered Kingdonia uniflora (Circaeasteraceae, Ranunculales) Reveals Potential Mechanisms of Evolutionary Specialization.</title>
        <authorList>
            <person name="Sun Y."/>
            <person name="Deng T."/>
            <person name="Zhang A."/>
            <person name="Moore M.J."/>
            <person name="Landis J.B."/>
            <person name="Lin N."/>
            <person name="Zhang H."/>
            <person name="Zhang X."/>
            <person name="Huang J."/>
            <person name="Zhang X."/>
            <person name="Sun H."/>
            <person name="Wang H."/>
        </authorList>
    </citation>
    <scope>NUCLEOTIDE SEQUENCE [LARGE SCALE GENOMIC DNA]</scope>
    <source>
        <strain evidence="1">TB1705</strain>
        <tissue evidence="1">Leaf</tissue>
    </source>
</reference>
<name>A0A7J7NCC0_9MAGN</name>
<evidence type="ECO:0000313" key="1">
    <source>
        <dbReference type="EMBL" id="KAF6164797.1"/>
    </source>
</evidence>
<organism evidence="1 2">
    <name type="scientific">Kingdonia uniflora</name>
    <dbReference type="NCBI Taxonomy" id="39325"/>
    <lineage>
        <taxon>Eukaryota</taxon>
        <taxon>Viridiplantae</taxon>
        <taxon>Streptophyta</taxon>
        <taxon>Embryophyta</taxon>
        <taxon>Tracheophyta</taxon>
        <taxon>Spermatophyta</taxon>
        <taxon>Magnoliopsida</taxon>
        <taxon>Ranunculales</taxon>
        <taxon>Circaeasteraceae</taxon>
        <taxon>Kingdonia</taxon>
    </lineage>
</organism>
<dbReference type="Proteomes" id="UP000541444">
    <property type="component" value="Unassembled WGS sequence"/>
</dbReference>
<comment type="caution">
    <text evidence="1">The sequence shown here is derived from an EMBL/GenBank/DDBJ whole genome shotgun (WGS) entry which is preliminary data.</text>
</comment>
<gene>
    <name evidence="1" type="ORF">GIB67_002453</name>
</gene>
<keyword evidence="2" id="KW-1185">Reference proteome</keyword>
<evidence type="ECO:0000313" key="2">
    <source>
        <dbReference type="Proteomes" id="UP000541444"/>
    </source>
</evidence>
<dbReference type="EMBL" id="JACGCM010000901">
    <property type="protein sequence ID" value="KAF6164797.1"/>
    <property type="molecule type" value="Genomic_DNA"/>
</dbReference>
<proteinExistence type="predicted"/>
<dbReference type="AlphaFoldDB" id="A0A7J7NCC0"/>
<accession>A0A7J7NCC0</accession>
<sequence>MMFKQLEVMLAKLCALASFDSDGRFADAIKDEVEVGKKKIHDKDRNLLQQSALSHAIYAHNQLQQSTLSQANAQNQLQQLGEPARSQFFYPFWIAFENNFCEHAVTSFKSFGVVKRMDVGGNTMHPYMGTQAGYGKMHGMIYVTLRDAIEDGRRFSNEEKDSITLKESNKEPYEVKNLIYPSVE</sequence>